<evidence type="ECO:0000313" key="7">
    <source>
        <dbReference type="Proteomes" id="UP000235387"/>
    </source>
</evidence>
<dbReference type="RefSeq" id="WP_102392343.1">
    <property type="nucleotide sequence ID" value="NZ_MDAL01000071.1"/>
</dbReference>
<dbReference type="Gene3D" id="1.10.260.40">
    <property type="entry name" value="lambda repressor-like DNA-binding domains"/>
    <property type="match status" value="1"/>
</dbReference>
<gene>
    <name evidence="6" type="ORF">BCT23_08340</name>
</gene>
<dbReference type="CDD" id="cd01392">
    <property type="entry name" value="HTH_LacI"/>
    <property type="match status" value="1"/>
</dbReference>
<dbReference type="SUPFAM" id="SSF53822">
    <property type="entry name" value="Periplasmic binding protein-like I"/>
    <property type="match status" value="1"/>
</dbReference>
<evidence type="ECO:0000256" key="1">
    <source>
        <dbReference type="ARBA" id="ARBA00023015"/>
    </source>
</evidence>
<dbReference type="PANTHER" id="PTHR30146">
    <property type="entry name" value="LACI-RELATED TRANSCRIPTIONAL REPRESSOR"/>
    <property type="match status" value="1"/>
</dbReference>
<dbReference type="Pfam" id="PF00532">
    <property type="entry name" value="Peripla_BP_1"/>
    <property type="match status" value="1"/>
</dbReference>
<dbReference type="GO" id="GO:0003700">
    <property type="term" value="F:DNA-binding transcription factor activity"/>
    <property type="evidence" value="ECO:0007669"/>
    <property type="project" value="TreeGrafter"/>
</dbReference>
<dbReference type="SUPFAM" id="SSF47413">
    <property type="entry name" value="lambda repressor-like DNA-binding domains"/>
    <property type="match status" value="1"/>
</dbReference>
<organism evidence="6 7">
    <name type="scientific">Enterovibrio norvegicus</name>
    <dbReference type="NCBI Taxonomy" id="188144"/>
    <lineage>
        <taxon>Bacteria</taxon>
        <taxon>Pseudomonadati</taxon>
        <taxon>Pseudomonadota</taxon>
        <taxon>Gammaproteobacteria</taxon>
        <taxon>Vibrionales</taxon>
        <taxon>Vibrionaceae</taxon>
        <taxon>Enterovibrio</taxon>
    </lineage>
</organism>
<evidence type="ECO:0000256" key="2">
    <source>
        <dbReference type="ARBA" id="ARBA00023125"/>
    </source>
</evidence>
<dbReference type="InterPro" id="IPR001761">
    <property type="entry name" value="Peripla_BP/Lac1_sug-bd_dom"/>
</dbReference>
<evidence type="ECO:0000313" key="6">
    <source>
        <dbReference type="EMBL" id="PMN87357.1"/>
    </source>
</evidence>
<protein>
    <submittedName>
        <fullName evidence="6">LacI family transcriptional regulator</fullName>
    </submittedName>
</protein>
<dbReference type="EMBL" id="MDAL01000071">
    <property type="protein sequence ID" value="PMN87357.1"/>
    <property type="molecule type" value="Genomic_DNA"/>
</dbReference>
<dbReference type="AlphaFoldDB" id="A0A2N7L366"/>
<dbReference type="CDD" id="cd06273">
    <property type="entry name" value="PBP1_LacI-like"/>
    <property type="match status" value="1"/>
</dbReference>
<evidence type="ECO:0000256" key="3">
    <source>
        <dbReference type="ARBA" id="ARBA00023163"/>
    </source>
</evidence>
<comment type="caution">
    <text evidence="6">The sequence shown here is derived from an EMBL/GenBank/DDBJ whole genome shotgun (WGS) entry which is preliminary data.</text>
</comment>
<evidence type="ECO:0000256" key="4">
    <source>
        <dbReference type="SAM" id="MobiDB-lite"/>
    </source>
</evidence>
<dbReference type="Gene3D" id="3.40.50.2300">
    <property type="match status" value="2"/>
</dbReference>
<keyword evidence="1" id="KW-0805">Transcription regulation</keyword>
<dbReference type="Proteomes" id="UP000235387">
    <property type="component" value="Unassembled WGS sequence"/>
</dbReference>
<dbReference type="InterPro" id="IPR000843">
    <property type="entry name" value="HTH_LacI"/>
</dbReference>
<feature type="domain" description="HTH lacI-type" evidence="5">
    <location>
        <begin position="20"/>
        <end position="74"/>
    </location>
</feature>
<name>A0A2N7L366_9GAMM</name>
<dbReference type="STRING" id="1190603.A1OO_13135"/>
<proteinExistence type="predicted"/>
<dbReference type="GO" id="GO:0000976">
    <property type="term" value="F:transcription cis-regulatory region binding"/>
    <property type="evidence" value="ECO:0007669"/>
    <property type="project" value="TreeGrafter"/>
</dbReference>
<keyword evidence="3" id="KW-0804">Transcription</keyword>
<dbReference type="InterPro" id="IPR010982">
    <property type="entry name" value="Lambda_DNA-bd_dom_sf"/>
</dbReference>
<evidence type="ECO:0000259" key="5">
    <source>
        <dbReference type="PROSITE" id="PS50932"/>
    </source>
</evidence>
<reference evidence="7" key="1">
    <citation type="submission" date="2016-07" db="EMBL/GenBank/DDBJ databases">
        <title>Nontailed viruses are major unrecognized killers of bacteria in the ocean.</title>
        <authorList>
            <person name="Kauffman K."/>
            <person name="Hussain F."/>
            <person name="Yang J."/>
            <person name="Arevalo P."/>
            <person name="Brown J."/>
            <person name="Cutler M."/>
            <person name="Kelly L."/>
            <person name="Polz M.F."/>
        </authorList>
    </citation>
    <scope>NUCLEOTIDE SEQUENCE [LARGE SCALE GENOMIC DNA]</scope>
    <source>
        <strain evidence="7">10N.261.45.A10</strain>
    </source>
</reference>
<dbReference type="PROSITE" id="PS50932">
    <property type="entry name" value="HTH_LACI_2"/>
    <property type="match status" value="1"/>
</dbReference>
<dbReference type="SMART" id="SM00354">
    <property type="entry name" value="HTH_LACI"/>
    <property type="match status" value="1"/>
</dbReference>
<sequence length="354" mass="38950">MTKEPTGKRKRLQKKPTDAPTAEDVAQAAGVSTATVSRYLSNPNSVSEKRGKLIRSAIESMGYIPHGAAQALASQRSKTIGVIVPTLDNAIFAEGIQAFQRRLQEKGYTLFIASSDYSLDEELAEVERLVSRGVEGIMLVGAEHHPHVFDILKKKQLPYLYTWSFDPSLSHPCIGFDNYRASARLTQYLLELGHENFALIPGITRTNDRTRDRLAGCIDTLEKNGIYVPDSHIIECRYDLAESRQALKKLMELTPLPTVIVCGNDVLAYGALLESQVHGIKIPQQLSIVGFDDLAMSSHIQPSLTTMQVPSKEMGAKAADYLVSKLDGDAVTDTIELEAKLVVRETTATPPERS</sequence>
<accession>A0A2N7L366</accession>
<dbReference type="Pfam" id="PF00356">
    <property type="entry name" value="LacI"/>
    <property type="match status" value="1"/>
</dbReference>
<dbReference type="InterPro" id="IPR028082">
    <property type="entry name" value="Peripla_BP_I"/>
</dbReference>
<keyword evidence="2" id="KW-0238">DNA-binding</keyword>
<feature type="region of interest" description="Disordered" evidence="4">
    <location>
        <begin position="1"/>
        <end position="29"/>
    </location>
</feature>
<dbReference type="PANTHER" id="PTHR30146:SF138">
    <property type="entry name" value="TRANSCRIPTIONAL REGULATORY PROTEIN"/>
    <property type="match status" value="1"/>
</dbReference>